<dbReference type="Gene3D" id="1.10.10.10">
    <property type="entry name" value="Winged helix-like DNA-binding domain superfamily/Winged helix DNA-binding domain"/>
    <property type="match status" value="1"/>
</dbReference>
<reference evidence="5 6" key="1">
    <citation type="submission" date="2019-03" db="EMBL/GenBank/DDBJ databases">
        <title>Genomic Encyclopedia of Type Strains, Phase IV (KMG-IV): sequencing the most valuable type-strain genomes for metagenomic binning, comparative biology and taxonomic classification.</title>
        <authorList>
            <person name="Goeker M."/>
        </authorList>
    </citation>
    <scope>NUCLEOTIDE SEQUENCE [LARGE SCALE GENOMIC DNA]</scope>
    <source>
        <strain evidence="5 6">DSM 16380</strain>
    </source>
</reference>
<accession>A0A4R2N7T9</accession>
<evidence type="ECO:0000256" key="1">
    <source>
        <dbReference type="ARBA" id="ARBA00023015"/>
    </source>
</evidence>
<dbReference type="Pfam" id="PF00455">
    <property type="entry name" value="DeoRC"/>
    <property type="match status" value="1"/>
</dbReference>
<dbReference type="SUPFAM" id="SSF46785">
    <property type="entry name" value="Winged helix' DNA-binding domain"/>
    <property type="match status" value="1"/>
</dbReference>
<evidence type="ECO:0000256" key="3">
    <source>
        <dbReference type="ARBA" id="ARBA00023163"/>
    </source>
</evidence>
<evidence type="ECO:0000313" key="6">
    <source>
        <dbReference type="Proteomes" id="UP000295537"/>
    </source>
</evidence>
<evidence type="ECO:0000313" key="5">
    <source>
        <dbReference type="EMBL" id="TCP17002.1"/>
    </source>
</evidence>
<protein>
    <submittedName>
        <fullName evidence="5">DeoR family transcriptional regulator</fullName>
    </submittedName>
</protein>
<evidence type="ECO:0000256" key="2">
    <source>
        <dbReference type="ARBA" id="ARBA00023125"/>
    </source>
</evidence>
<dbReference type="NCBIfam" id="NF010034">
    <property type="entry name" value="PRK13509.1"/>
    <property type="match status" value="1"/>
</dbReference>
<dbReference type="SMART" id="SM01134">
    <property type="entry name" value="DeoRC"/>
    <property type="match status" value="1"/>
</dbReference>
<dbReference type="RefSeq" id="WP_132501504.1">
    <property type="nucleotide sequence ID" value="NZ_LVXA01000001.1"/>
</dbReference>
<dbReference type="Pfam" id="PF08220">
    <property type="entry name" value="HTH_DeoR"/>
    <property type="match status" value="1"/>
</dbReference>
<dbReference type="InterPro" id="IPR036390">
    <property type="entry name" value="WH_DNA-bd_sf"/>
</dbReference>
<dbReference type="AlphaFoldDB" id="A0A4R2N7T9"/>
<dbReference type="PRINTS" id="PR00037">
    <property type="entry name" value="HTHLACR"/>
</dbReference>
<dbReference type="InterPro" id="IPR001034">
    <property type="entry name" value="DeoR_HTH"/>
</dbReference>
<keyword evidence="2" id="KW-0238">DNA-binding</keyword>
<dbReference type="GO" id="GO:0003677">
    <property type="term" value="F:DNA binding"/>
    <property type="evidence" value="ECO:0007669"/>
    <property type="project" value="UniProtKB-KW"/>
</dbReference>
<proteinExistence type="predicted"/>
<dbReference type="EMBL" id="SLXJ01000008">
    <property type="protein sequence ID" value="TCP17002.1"/>
    <property type="molecule type" value="Genomic_DNA"/>
</dbReference>
<dbReference type="GO" id="GO:0003700">
    <property type="term" value="F:DNA-binding transcription factor activity"/>
    <property type="evidence" value="ECO:0007669"/>
    <property type="project" value="InterPro"/>
</dbReference>
<evidence type="ECO:0000259" key="4">
    <source>
        <dbReference type="PROSITE" id="PS51000"/>
    </source>
</evidence>
<dbReference type="Proteomes" id="UP000295537">
    <property type="component" value="Unassembled WGS sequence"/>
</dbReference>
<dbReference type="PROSITE" id="PS51000">
    <property type="entry name" value="HTH_DEOR_2"/>
    <property type="match status" value="1"/>
</dbReference>
<dbReference type="PANTHER" id="PTHR30363">
    <property type="entry name" value="HTH-TYPE TRANSCRIPTIONAL REGULATOR SRLR-RELATED"/>
    <property type="match status" value="1"/>
</dbReference>
<dbReference type="SMART" id="SM00420">
    <property type="entry name" value="HTH_DEOR"/>
    <property type="match status" value="1"/>
</dbReference>
<keyword evidence="1" id="KW-0805">Transcription regulation</keyword>
<dbReference type="InterPro" id="IPR014036">
    <property type="entry name" value="DeoR-like_C"/>
</dbReference>
<dbReference type="InterPro" id="IPR036388">
    <property type="entry name" value="WH-like_DNA-bd_sf"/>
</dbReference>
<comment type="caution">
    <text evidence="5">The sequence shown here is derived from an EMBL/GenBank/DDBJ whole genome shotgun (WGS) entry which is preliminary data.</text>
</comment>
<dbReference type="SUPFAM" id="SSF100950">
    <property type="entry name" value="NagB/RpiA/CoA transferase-like"/>
    <property type="match status" value="1"/>
</dbReference>
<keyword evidence="3" id="KW-0804">Transcription</keyword>
<dbReference type="PANTHER" id="PTHR30363:SF55">
    <property type="entry name" value="HTH-TYPE TRANSCRIPTIONAL REGULATOR ULAR"/>
    <property type="match status" value="1"/>
</dbReference>
<dbReference type="InterPro" id="IPR037171">
    <property type="entry name" value="NagB/RpiA_transferase-like"/>
</dbReference>
<keyword evidence="6" id="KW-1185">Reference proteome</keyword>
<name>A0A4R2N7T9_9PAST</name>
<feature type="domain" description="HTH deoR-type" evidence="4">
    <location>
        <begin position="3"/>
        <end position="58"/>
    </location>
</feature>
<dbReference type="PROSITE" id="PS00894">
    <property type="entry name" value="HTH_DEOR_1"/>
    <property type="match status" value="1"/>
</dbReference>
<sequence>MNENYRHRRLLNLLRERRILSTADIIQLLDISPATARRDINKLNEQGRLKKVRNGAESMEVAYTQGGHHYDINNAEEKQRIATKAGELCQAGDCVVLTCGSTMQMLGNSLCGKKLQIITNYLPLANYLIEHNHEDIVIMGGQYNHHKKVTLSLNTTESEMPYSANKYAANIMFSSGKGFTQAGLFKTDMIIANSEQQLLAKVEKFVVLLDSTKLGKQVGILFSELKDIDLLITGKEANPKIIAQLREQGLEVILA</sequence>
<gene>
    <name evidence="5" type="ORF">EV693_10855</name>
</gene>
<organism evidence="5 6">
    <name type="scientific">Nicoletella semolina</name>
    <dbReference type="NCBI Taxonomy" id="271160"/>
    <lineage>
        <taxon>Bacteria</taxon>
        <taxon>Pseudomonadati</taxon>
        <taxon>Pseudomonadota</taxon>
        <taxon>Gammaproteobacteria</taxon>
        <taxon>Pasteurellales</taxon>
        <taxon>Pasteurellaceae</taxon>
        <taxon>Nicoletella</taxon>
    </lineage>
</organism>
<dbReference type="InterPro" id="IPR050313">
    <property type="entry name" value="Carb_Metab_HTH_regulators"/>
</dbReference>
<dbReference type="InterPro" id="IPR018356">
    <property type="entry name" value="Tscrpt_reg_HTH_DeoR_CS"/>
</dbReference>
<dbReference type="OrthoDB" id="5685843at2"/>